<gene>
    <name evidence="6" type="ORF">F1188_17915</name>
</gene>
<dbReference type="RefSeq" id="WP_150063822.1">
    <property type="nucleotide sequence ID" value="NZ_JACHII010000024.1"/>
</dbReference>
<dbReference type="AlphaFoldDB" id="A0A5M6I834"/>
<organism evidence="6 7">
    <name type="scientific">Roseospira marina</name>
    <dbReference type="NCBI Taxonomy" id="140057"/>
    <lineage>
        <taxon>Bacteria</taxon>
        <taxon>Pseudomonadati</taxon>
        <taxon>Pseudomonadota</taxon>
        <taxon>Alphaproteobacteria</taxon>
        <taxon>Rhodospirillales</taxon>
        <taxon>Rhodospirillaceae</taxon>
        <taxon>Roseospira</taxon>
    </lineage>
</organism>
<dbReference type="EMBL" id="VWPJ01000024">
    <property type="protein sequence ID" value="KAA5604067.1"/>
    <property type="molecule type" value="Genomic_DNA"/>
</dbReference>
<dbReference type="OrthoDB" id="9794568at2"/>
<dbReference type="InterPro" id="IPR029052">
    <property type="entry name" value="Metallo-depent_PP-like"/>
</dbReference>
<evidence type="ECO:0000256" key="4">
    <source>
        <dbReference type="ARBA" id="ARBA00025742"/>
    </source>
</evidence>
<evidence type="ECO:0000256" key="2">
    <source>
        <dbReference type="ARBA" id="ARBA00022801"/>
    </source>
</evidence>
<evidence type="ECO:0000313" key="6">
    <source>
        <dbReference type="EMBL" id="KAA5604067.1"/>
    </source>
</evidence>
<dbReference type="Proteomes" id="UP000324065">
    <property type="component" value="Unassembled WGS sequence"/>
</dbReference>
<evidence type="ECO:0000313" key="7">
    <source>
        <dbReference type="Proteomes" id="UP000324065"/>
    </source>
</evidence>
<feature type="domain" description="Calcineurin-like phosphoesterase" evidence="5">
    <location>
        <begin position="5"/>
        <end position="229"/>
    </location>
</feature>
<protein>
    <submittedName>
        <fullName evidence="6">Metallophosphoesterase</fullName>
    </submittedName>
</protein>
<evidence type="ECO:0000256" key="1">
    <source>
        <dbReference type="ARBA" id="ARBA00022723"/>
    </source>
</evidence>
<evidence type="ECO:0000259" key="5">
    <source>
        <dbReference type="Pfam" id="PF00149"/>
    </source>
</evidence>
<dbReference type="Pfam" id="PF00149">
    <property type="entry name" value="Metallophos"/>
    <property type="match status" value="1"/>
</dbReference>
<dbReference type="PANTHER" id="PTHR42988:SF2">
    <property type="entry name" value="CYCLIC NUCLEOTIDE PHOSPHODIESTERASE CBUA0032-RELATED"/>
    <property type="match status" value="1"/>
</dbReference>
<dbReference type="GO" id="GO:0046872">
    <property type="term" value="F:metal ion binding"/>
    <property type="evidence" value="ECO:0007669"/>
    <property type="project" value="UniProtKB-KW"/>
</dbReference>
<dbReference type="InterPro" id="IPR004843">
    <property type="entry name" value="Calcineurin-like_PHP"/>
</dbReference>
<proteinExistence type="inferred from homology"/>
<comment type="caution">
    <text evidence="6">The sequence shown here is derived from an EMBL/GenBank/DDBJ whole genome shotgun (WGS) entry which is preliminary data.</text>
</comment>
<keyword evidence="7" id="KW-1185">Reference proteome</keyword>
<dbReference type="SUPFAM" id="SSF56300">
    <property type="entry name" value="Metallo-dependent phosphatases"/>
    <property type="match status" value="1"/>
</dbReference>
<keyword evidence="3" id="KW-0408">Iron</keyword>
<comment type="similarity">
    <text evidence="4">Belongs to the cyclic nucleotide phosphodiesterase class-III family.</text>
</comment>
<evidence type="ECO:0000256" key="3">
    <source>
        <dbReference type="ARBA" id="ARBA00023004"/>
    </source>
</evidence>
<accession>A0A5M6I834</accession>
<keyword evidence="2" id="KW-0378">Hydrolase</keyword>
<reference evidence="6 7" key="1">
    <citation type="submission" date="2019-09" db="EMBL/GenBank/DDBJ databases">
        <title>Genome sequence of Roseospira marina, one of the more divergent members of the non-sulfur purple photosynthetic bacterial family, the Rhodospirillaceae.</title>
        <authorList>
            <person name="Meyer T."/>
            <person name="Kyndt J."/>
        </authorList>
    </citation>
    <scope>NUCLEOTIDE SEQUENCE [LARGE SCALE GENOMIC DNA]</scope>
    <source>
        <strain evidence="6 7">DSM 15113</strain>
    </source>
</reference>
<keyword evidence="1" id="KW-0479">Metal-binding</keyword>
<dbReference type="PANTHER" id="PTHR42988">
    <property type="entry name" value="PHOSPHOHYDROLASE"/>
    <property type="match status" value="1"/>
</dbReference>
<dbReference type="GO" id="GO:0016787">
    <property type="term" value="F:hydrolase activity"/>
    <property type="evidence" value="ECO:0007669"/>
    <property type="project" value="UniProtKB-KW"/>
</dbReference>
<dbReference type="Gene3D" id="3.60.21.10">
    <property type="match status" value="1"/>
</dbReference>
<name>A0A5M6I834_9PROT</name>
<sequence length="307" mass="33349">MPVEFRFAHFSDPHLPLRPDDAAGVRWLGVKRRLGRLSWRLKRQRIHQPAVLAALLADVAAQAPDHIVLTGDLTNLALPDEVQRARAWLDRIGPPDRVSVVPGNHDAMVAVPWTDGLGRWAPWLTGDTPEPDAFPFVRMRGPVAFVGVSTAAPSLPLLATGRIGAEQAARLEAILADLGRRDRFRVVLIHHPPLRVGESERRALRDRPRVQNALARVGAELVLHGHHHRDHIGSLPGPNGPVPVIGVSSASAAPVAGATPARWVHYTVTRPAGGGWRLSAVVRGYTPDGFRTDARFAVTTEAHHTAP</sequence>
<dbReference type="InterPro" id="IPR050884">
    <property type="entry name" value="CNP_phosphodiesterase-III"/>
</dbReference>